<feature type="compositionally biased region" description="Low complexity" evidence="1">
    <location>
        <begin position="91"/>
        <end position="179"/>
    </location>
</feature>
<dbReference type="OrthoDB" id="78306at2759"/>
<organism evidence="2 3">
    <name type="scientific">Phytophthora pseudosyringae</name>
    <dbReference type="NCBI Taxonomy" id="221518"/>
    <lineage>
        <taxon>Eukaryota</taxon>
        <taxon>Sar</taxon>
        <taxon>Stramenopiles</taxon>
        <taxon>Oomycota</taxon>
        <taxon>Peronosporomycetes</taxon>
        <taxon>Peronosporales</taxon>
        <taxon>Peronosporaceae</taxon>
        <taxon>Phytophthora</taxon>
    </lineage>
</organism>
<accession>A0A8T1VI30</accession>
<feature type="compositionally biased region" description="Low complexity" evidence="1">
    <location>
        <begin position="267"/>
        <end position="277"/>
    </location>
</feature>
<comment type="caution">
    <text evidence="2">The sequence shown here is derived from an EMBL/GenBank/DDBJ whole genome shotgun (WGS) entry which is preliminary data.</text>
</comment>
<feature type="region of interest" description="Disordered" evidence="1">
    <location>
        <begin position="1"/>
        <end position="340"/>
    </location>
</feature>
<dbReference type="EMBL" id="JAGDFM010000270">
    <property type="protein sequence ID" value="KAG7380895.1"/>
    <property type="molecule type" value="Genomic_DNA"/>
</dbReference>
<feature type="compositionally biased region" description="Low complexity" evidence="1">
    <location>
        <begin position="314"/>
        <end position="326"/>
    </location>
</feature>
<feature type="compositionally biased region" description="Polar residues" evidence="1">
    <location>
        <begin position="284"/>
        <end position="296"/>
    </location>
</feature>
<reference evidence="2" key="1">
    <citation type="submission" date="2021-02" db="EMBL/GenBank/DDBJ databases">
        <authorList>
            <person name="Palmer J.M."/>
        </authorList>
    </citation>
    <scope>NUCLEOTIDE SEQUENCE</scope>
    <source>
        <strain evidence="2">SCRP734</strain>
    </source>
</reference>
<evidence type="ECO:0000256" key="1">
    <source>
        <dbReference type="SAM" id="MobiDB-lite"/>
    </source>
</evidence>
<proteinExistence type="predicted"/>
<dbReference type="AlphaFoldDB" id="A0A8T1VI30"/>
<protein>
    <submittedName>
        <fullName evidence="2">Uncharacterized protein</fullName>
    </submittedName>
</protein>
<evidence type="ECO:0000313" key="2">
    <source>
        <dbReference type="EMBL" id="KAG7380895.1"/>
    </source>
</evidence>
<dbReference type="Proteomes" id="UP000694044">
    <property type="component" value="Unassembled WGS sequence"/>
</dbReference>
<sequence length="340" mass="35912">MSTLTSAQLHVKRSSTRLHAPPGGASSLSFGCGGLGTAEPAEEAPIKDEPAYSRPSSSGRYAPPTPSFSNNSANAPGGYSNYPTTQPGPTPYNHYAPPQQPYQQQSYQQQPYQQQPYQHHNSSPPNSYSYGSSSFSNPSYGNNNSFQGGRPPSSTPSSRSSARSSSSSSSWGSQPPLTSSKRDQNWEKKRRLWMARKNSSSSSSSGSNCGDRPSTSSSTWSSGPAGGPLDDSINPPSPLSKFMHQHSQQQLQQAPPTPGVDYQRLGTASSTRSSTSSGYMNHPSHPQQSYPTQTQMPGAGYPAGGASFSRAGLSTASSTASSTTSSRRQPPGGQCQWSLG</sequence>
<gene>
    <name evidence="2" type="ORF">PHYPSEUDO_006665</name>
</gene>
<evidence type="ECO:0000313" key="3">
    <source>
        <dbReference type="Proteomes" id="UP000694044"/>
    </source>
</evidence>
<name>A0A8T1VI30_9STRA</name>
<keyword evidence="3" id="KW-1185">Reference proteome</keyword>